<keyword evidence="4" id="KW-1185">Reference proteome</keyword>
<evidence type="ECO:0000259" key="1">
    <source>
        <dbReference type="Pfam" id="PF01796"/>
    </source>
</evidence>
<protein>
    <submittedName>
        <fullName evidence="3">Acyl dehydratase</fullName>
    </submittedName>
</protein>
<dbReference type="Proteomes" id="UP000052232">
    <property type="component" value="Unassembled WGS sequence"/>
</dbReference>
<dbReference type="STRING" id="1420583.V473_19975"/>
<feature type="domain" description="ChsH2 rubredoxin-like zinc ribbon" evidence="2">
    <location>
        <begin position="26"/>
        <end position="60"/>
    </location>
</feature>
<name>A0A0J7XQB6_9SPHN</name>
<accession>A0A0J7XQB6</accession>
<reference evidence="3 4" key="1">
    <citation type="journal article" date="2015" name="G3 (Bethesda)">
        <title>Insights into Ongoing Evolution of the Hexachlorocyclohexane Catabolic Pathway from Comparative Genomics of Ten Sphingomonadaceae Strains.</title>
        <authorList>
            <person name="Pearce S.L."/>
            <person name="Oakeshott J.G."/>
            <person name="Pandey G."/>
        </authorList>
    </citation>
    <scope>NUCLEOTIDE SEQUENCE [LARGE SCALE GENOMIC DNA]</scope>
    <source>
        <strain evidence="3 4">LL01</strain>
    </source>
</reference>
<gene>
    <name evidence="3" type="ORF">V473_19975</name>
</gene>
<dbReference type="InterPro" id="IPR022002">
    <property type="entry name" value="ChsH2_Znr"/>
</dbReference>
<dbReference type="Pfam" id="PF12172">
    <property type="entry name" value="zf-ChsH2"/>
    <property type="match status" value="1"/>
</dbReference>
<dbReference type="PANTHER" id="PTHR34075">
    <property type="entry name" value="BLR3430 PROTEIN"/>
    <property type="match status" value="1"/>
</dbReference>
<dbReference type="PANTHER" id="PTHR34075:SF5">
    <property type="entry name" value="BLR3430 PROTEIN"/>
    <property type="match status" value="1"/>
</dbReference>
<sequence>MSYGPARVLPGEGIKITTNPDTEAFWEAAKEKRLTACQCGDCGHFRMPPSPYCPKCQSTQKAWPDLPGTGTIFSYAICSKNPATGEDYVYVPVVVSLDGTDDARLVSNLGGIDADDVRIGQKVQVDWNPIDDGWMLPIFKPVEAL</sequence>
<dbReference type="InterPro" id="IPR002878">
    <property type="entry name" value="ChsH2_C"/>
</dbReference>
<dbReference type="SUPFAM" id="SSF50249">
    <property type="entry name" value="Nucleic acid-binding proteins"/>
    <property type="match status" value="1"/>
</dbReference>
<comment type="caution">
    <text evidence="3">The sequence shown here is derived from an EMBL/GenBank/DDBJ whole genome shotgun (WGS) entry which is preliminary data.</text>
</comment>
<dbReference type="AlphaFoldDB" id="A0A0J7XQB6"/>
<dbReference type="PATRIC" id="fig|1420583.3.peg.3801"/>
<evidence type="ECO:0000313" key="4">
    <source>
        <dbReference type="Proteomes" id="UP000052232"/>
    </source>
</evidence>
<dbReference type="RefSeq" id="WP_066608351.1">
    <property type="nucleotide sequence ID" value="NZ_KQ130436.1"/>
</dbReference>
<evidence type="ECO:0000313" key="3">
    <source>
        <dbReference type="EMBL" id="KMS53248.1"/>
    </source>
</evidence>
<proteinExistence type="predicted"/>
<feature type="domain" description="ChsH2 C-terminal OB-fold" evidence="1">
    <location>
        <begin position="63"/>
        <end position="127"/>
    </location>
</feature>
<dbReference type="InterPro" id="IPR012340">
    <property type="entry name" value="NA-bd_OB-fold"/>
</dbReference>
<dbReference type="EMBL" id="JACT01000005">
    <property type="protein sequence ID" value="KMS53248.1"/>
    <property type="molecule type" value="Genomic_DNA"/>
</dbReference>
<dbReference type="Gene3D" id="6.10.30.10">
    <property type="match status" value="1"/>
</dbReference>
<dbReference type="InterPro" id="IPR052513">
    <property type="entry name" value="Thioester_dehydratase-like"/>
</dbReference>
<evidence type="ECO:0000259" key="2">
    <source>
        <dbReference type="Pfam" id="PF12172"/>
    </source>
</evidence>
<organism evidence="3 4">
    <name type="scientific">Sphingobium cupriresistens LL01</name>
    <dbReference type="NCBI Taxonomy" id="1420583"/>
    <lineage>
        <taxon>Bacteria</taxon>
        <taxon>Pseudomonadati</taxon>
        <taxon>Pseudomonadota</taxon>
        <taxon>Alphaproteobacteria</taxon>
        <taxon>Sphingomonadales</taxon>
        <taxon>Sphingomonadaceae</taxon>
        <taxon>Sphingobium</taxon>
    </lineage>
</organism>
<dbReference type="Pfam" id="PF01796">
    <property type="entry name" value="OB_ChsH2_C"/>
    <property type="match status" value="1"/>
</dbReference>